<gene>
    <name evidence="1" type="ORF">PEVE_00030666</name>
</gene>
<accession>A0ABN8MG68</accession>
<feature type="non-terminal residue" evidence="1">
    <location>
        <position position="1"/>
    </location>
</feature>
<comment type="caution">
    <text evidence="1">The sequence shown here is derived from an EMBL/GenBank/DDBJ whole genome shotgun (WGS) entry which is preliminary data.</text>
</comment>
<sequence length="100" mass="11833">FLFRFAKRYIKIPWFQGQSMFKVFATFALKSRKQTLSREYPNIEVADVETKGSSEKIMADRRENNSFNELPNIGPRQDQAYYSYLLELLFTNNEMVSSIM</sequence>
<proteinExistence type="predicted"/>
<dbReference type="Proteomes" id="UP001159427">
    <property type="component" value="Unassembled WGS sequence"/>
</dbReference>
<evidence type="ECO:0000313" key="2">
    <source>
        <dbReference type="Proteomes" id="UP001159427"/>
    </source>
</evidence>
<evidence type="ECO:0000313" key="1">
    <source>
        <dbReference type="EMBL" id="CAH3027080.1"/>
    </source>
</evidence>
<keyword evidence="2" id="KW-1185">Reference proteome</keyword>
<reference evidence="1 2" key="1">
    <citation type="submission" date="2022-05" db="EMBL/GenBank/DDBJ databases">
        <authorList>
            <consortium name="Genoscope - CEA"/>
            <person name="William W."/>
        </authorList>
    </citation>
    <scope>NUCLEOTIDE SEQUENCE [LARGE SCALE GENOMIC DNA]</scope>
</reference>
<dbReference type="EMBL" id="CALNXI010000435">
    <property type="protein sequence ID" value="CAH3027080.1"/>
    <property type="molecule type" value="Genomic_DNA"/>
</dbReference>
<name>A0ABN8MG68_9CNID</name>
<organism evidence="1 2">
    <name type="scientific">Porites evermanni</name>
    <dbReference type="NCBI Taxonomy" id="104178"/>
    <lineage>
        <taxon>Eukaryota</taxon>
        <taxon>Metazoa</taxon>
        <taxon>Cnidaria</taxon>
        <taxon>Anthozoa</taxon>
        <taxon>Hexacorallia</taxon>
        <taxon>Scleractinia</taxon>
        <taxon>Fungiina</taxon>
        <taxon>Poritidae</taxon>
        <taxon>Porites</taxon>
    </lineage>
</organism>
<protein>
    <submittedName>
        <fullName evidence="1">Uncharacterized protein</fullName>
    </submittedName>
</protein>